<proteinExistence type="predicted"/>
<evidence type="ECO:0000313" key="2">
    <source>
        <dbReference type="EMBL" id="MFD2036426.1"/>
    </source>
</evidence>
<sequence>MKDDLKNKAEELEQTLQAQLAFLRSDSRDWAKMGAGVLLGGLVAFGVVRALKGKKNNKNKKIMAVLEKEGLLDDEIVGKLNAKKSPGFGGRLAAILLPIAITYGREKLMNAYLNQKAQDSQDDESED</sequence>
<accession>A0ABW4VQK1</accession>
<protein>
    <submittedName>
        <fullName evidence="2">Uncharacterized protein</fullName>
    </submittedName>
</protein>
<comment type="caution">
    <text evidence="2">The sequence shown here is derived from an EMBL/GenBank/DDBJ whole genome shotgun (WGS) entry which is preliminary data.</text>
</comment>
<dbReference type="EMBL" id="JBHUHR010000043">
    <property type="protein sequence ID" value="MFD2036426.1"/>
    <property type="molecule type" value="Genomic_DNA"/>
</dbReference>
<evidence type="ECO:0000256" key="1">
    <source>
        <dbReference type="SAM" id="Phobius"/>
    </source>
</evidence>
<organism evidence="2 3">
    <name type="scientific">Belliella marina</name>
    <dbReference type="NCBI Taxonomy" id="1644146"/>
    <lineage>
        <taxon>Bacteria</taxon>
        <taxon>Pseudomonadati</taxon>
        <taxon>Bacteroidota</taxon>
        <taxon>Cytophagia</taxon>
        <taxon>Cytophagales</taxon>
        <taxon>Cyclobacteriaceae</taxon>
        <taxon>Belliella</taxon>
    </lineage>
</organism>
<gene>
    <name evidence="2" type="ORF">ACFSKL_16595</name>
</gene>
<dbReference type="RefSeq" id="WP_376887457.1">
    <property type="nucleotide sequence ID" value="NZ_JBHUHR010000043.1"/>
</dbReference>
<evidence type="ECO:0000313" key="3">
    <source>
        <dbReference type="Proteomes" id="UP001597361"/>
    </source>
</evidence>
<reference evidence="3" key="1">
    <citation type="journal article" date="2019" name="Int. J. Syst. Evol. Microbiol.">
        <title>The Global Catalogue of Microorganisms (GCM) 10K type strain sequencing project: providing services to taxonomists for standard genome sequencing and annotation.</title>
        <authorList>
            <consortium name="The Broad Institute Genomics Platform"/>
            <consortium name="The Broad Institute Genome Sequencing Center for Infectious Disease"/>
            <person name="Wu L."/>
            <person name="Ma J."/>
        </authorList>
    </citation>
    <scope>NUCLEOTIDE SEQUENCE [LARGE SCALE GENOMIC DNA]</scope>
    <source>
        <strain evidence="3">CGMCC 1.15180</strain>
    </source>
</reference>
<feature type="transmembrane region" description="Helical" evidence="1">
    <location>
        <begin position="30"/>
        <end position="51"/>
    </location>
</feature>
<keyword evidence="1" id="KW-0472">Membrane</keyword>
<keyword evidence="3" id="KW-1185">Reference proteome</keyword>
<keyword evidence="1" id="KW-1133">Transmembrane helix</keyword>
<dbReference type="Proteomes" id="UP001597361">
    <property type="component" value="Unassembled WGS sequence"/>
</dbReference>
<keyword evidence="1" id="KW-0812">Transmembrane</keyword>
<name>A0ABW4VQK1_9BACT</name>